<evidence type="ECO:0000259" key="6">
    <source>
        <dbReference type="PROSITE" id="PS51469"/>
    </source>
</evidence>
<feature type="domain" description="SUN" evidence="6">
    <location>
        <begin position="999"/>
        <end position="1190"/>
    </location>
</feature>
<dbReference type="InterPro" id="IPR045119">
    <property type="entry name" value="SUN1-5"/>
</dbReference>
<evidence type="ECO:0000313" key="8">
    <source>
        <dbReference type="Proteomes" id="UP000050794"/>
    </source>
</evidence>
<proteinExistence type="predicted"/>
<accession>A0A183UFQ8</accession>
<keyword evidence="8" id="KW-1185">Reference proteome</keyword>
<dbReference type="EMBL" id="UYWY01019660">
    <property type="protein sequence ID" value="VDM38649.1"/>
    <property type="molecule type" value="Genomic_DNA"/>
</dbReference>
<dbReference type="GO" id="GO:0034993">
    <property type="term" value="C:meiotic nuclear membrane microtubule tethering complex"/>
    <property type="evidence" value="ECO:0007669"/>
    <property type="project" value="TreeGrafter"/>
</dbReference>
<evidence type="ECO:0000313" key="7">
    <source>
        <dbReference type="EMBL" id="VDM38649.1"/>
    </source>
</evidence>
<keyword evidence="4 5" id="KW-0472">Membrane</keyword>
<dbReference type="PROSITE" id="PS51469">
    <property type="entry name" value="SUN"/>
    <property type="match status" value="1"/>
</dbReference>
<dbReference type="Pfam" id="PF07738">
    <property type="entry name" value="Sad1_UNC"/>
    <property type="match status" value="1"/>
</dbReference>
<keyword evidence="3 5" id="KW-1133">Transmembrane helix</keyword>
<reference evidence="7 8" key="2">
    <citation type="submission" date="2018-11" db="EMBL/GenBank/DDBJ databases">
        <authorList>
            <consortium name="Pathogen Informatics"/>
        </authorList>
    </citation>
    <scope>NUCLEOTIDE SEQUENCE [LARGE SCALE GENOMIC DNA]</scope>
</reference>
<dbReference type="Gene3D" id="2.60.120.260">
    <property type="entry name" value="Galactose-binding domain-like"/>
    <property type="match status" value="1"/>
</dbReference>
<evidence type="ECO:0000256" key="3">
    <source>
        <dbReference type="ARBA" id="ARBA00022989"/>
    </source>
</evidence>
<dbReference type="PANTHER" id="PTHR12911:SF8">
    <property type="entry name" value="KLAROID PROTEIN-RELATED"/>
    <property type="match status" value="1"/>
</dbReference>
<name>A0A183UFQ8_TOXCA</name>
<evidence type="ECO:0000256" key="2">
    <source>
        <dbReference type="ARBA" id="ARBA00022692"/>
    </source>
</evidence>
<protein>
    <submittedName>
        <fullName evidence="9">SUN domain-containing protein</fullName>
    </submittedName>
</protein>
<dbReference type="GO" id="GO:0043495">
    <property type="term" value="F:protein-membrane adaptor activity"/>
    <property type="evidence" value="ECO:0007669"/>
    <property type="project" value="TreeGrafter"/>
</dbReference>
<keyword evidence="2 5" id="KW-0812">Transmembrane</keyword>
<organism evidence="8 9">
    <name type="scientific">Toxocara canis</name>
    <name type="common">Canine roundworm</name>
    <dbReference type="NCBI Taxonomy" id="6265"/>
    <lineage>
        <taxon>Eukaryota</taxon>
        <taxon>Metazoa</taxon>
        <taxon>Ecdysozoa</taxon>
        <taxon>Nematoda</taxon>
        <taxon>Chromadorea</taxon>
        <taxon>Rhabditida</taxon>
        <taxon>Spirurina</taxon>
        <taxon>Ascaridomorpha</taxon>
        <taxon>Ascaridoidea</taxon>
        <taxon>Toxocaridae</taxon>
        <taxon>Toxocara</taxon>
    </lineage>
</organism>
<dbReference type="WBParaSite" id="TCNE_0000732801-mRNA-1">
    <property type="protein sequence ID" value="TCNE_0000732801-mRNA-1"/>
    <property type="gene ID" value="TCNE_0000732801"/>
</dbReference>
<feature type="transmembrane region" description="Helical" evidence="5">
    <location>
        <begin position="326"/>
        <end position="347"/>
    </location>
</feature>
<dbReference type="Proteomes" id="UP000050794">
    <property type="component" value="Unassembled WGS sequence"/>
</dbReference>
<evidence type="ECO:0000256" key="5">
    <source>
        <dbReference type="SAM" id="Phobius"/>
    </source>
</evidence>
<reference evidence="9" key="1">
    <citation type="submission" date="2016-06" db="UniProtKB">
        <authorList>
            <consortium name="WormBaseParasite"/>
        </authorList>
    </citation>
    <scope>IDENTIFICATION</scope>
</reference>
<dbReference type="AlphaFoldDB" id="A0A183UFQ8"/>
<evidence type="ECO:0000256" key="4">
    <source>
        <dbReference type="ARBA" id="ARBA00023136"/>
    </source>
</evidence>
<evidence type="ECO:0000313" key="9">
    <source>
        <dbReference type="WBParaSite" id="TCNE_0000732801-mRNA-1"/>
    </source>
</evidence>
<dbReference type="PANTHER" id="PTHR12911">
    <property type="entry name" value="SAD1/UNC-84-LIKE PROTEIN-RELATED"/>
    <property type="match status" value="1"/>
</dbReference>
<comment type="subcellular location">
    <subcellularLocation>
        <location evidence="1">Membrane</location>
    </subcellularLocation>
</comment>
<feature type="transmembrane region" description="Helical" evidence="5">
    <location>
        <begin position="517"/>
        <end position="535"/>
    </location>
</feature>
<sequence>MKFREPTIGRSNLTQSDLDRLLDLDRKSYRPDGSVRYENPRMFRLPIDSFRRKRAFEKAWESGYIQYFYLCITDFLTRFIANPVKVAGNIAASVGHFIVQVFWTVVNLTAPSMHSEPEEQHSDRRPISSHRHSFEREQRFSWSSDDDARLGEIVRRRSTPLHSPTFANESAIDSPLLSSEKTVVRKPPIVWRALLRILRLAIYIITMGFYPADFGGKKGQQRSSTHREATGRGGIFSIPHAYFGETPPFVGTGIRPGRSGDFATREYVQQTHSAIPPPAYDDIWETEGEESGMAPRVSTPFDAPQVRQQQRPARVPPVSRWPLSEGLFETVISEMLIFVLTVCALPIKAMRYAGEKTIDLFSPRSRDMYKLRSRSVRSPESESQPIPLFERTVAGLTRACTSTFRASLSVASSVLLAPVLATTYLVRAALGKTPAWDSSHEQTATPPSSKSDYMVGRAFGMAADFVYAFLTGFVSFFIVIFRIPVQVACCIGHKAMPFYTTLLPARSIERRKGYRRCFAWLIPLVGFLLLAGLVVKRCYEDDGAVERIELLQYPTVILGRSYEAASSASRSLWSKICALVNATGTVAHASKERIITACLSYIRLRLLDLWNYLWSTAEKASLLPDYITYAGRSVIIAVYEFILAIINALSQIAHCIWDNRFPRGVLGLGFGGTKHRETAIPSDGDRYALELSLDELRREKHSSSAKFVFGFQSIMGEQLEQLRRERELDEERYRELKKAIELTHVPSQKPIAKEDMIFNSAALNEELLAKKIEQHIHNYVTNVKMLDDSLINKRFAEMESRLLTRLEQLSLRIESDFDAKLGDAKRESGDSQNSLSSEISDLASAIANQRGEFDTFRRERDAKLAELAHAVMVMESGQAEGIKKIKTQINDLIKDEVAKGLNMKLTSVTEKSEKETEALHREIYKQIENRVMALFAAQVAKSAHEGRIHGREEFAKDMNGMNRFSESDLLVIRKLIVDALRVYDADKTGKVDYALESSGGSVISTRCTETYKEKSRLESIFGIPLWYSSYSPRSVIQVNGFPTCTIHSHQTIWRALRSVIVHRANALSSGECWAFRGTGYLTIKLSLPIHITEVSYEHLRHELHPDGVVRSAPRRFQIWAFKELNDLETKVLLGEYEFDRDGDALQFFRVQGVLQHQPTEPTPIVELVVLSNWGADYTCLYRLRVHGERPGNFTMGVDDGSPLVDRTLQDEFVRGTRPANQQGA</sequence>
<gene>
    <name evidence="7" type="ORF">TCNE_LOCUS7328</name>
</gene>
<feature type="transmembrane region" description="Helical" evidence="5">
    <location>
        <begin position="458"/>
        <end position="479"/>
    </location>
</feature>
<dbReference type="InterPro" id="IPR012919">
    <property type="entry name" value="SUN_dom"/>
</dbReference>
<evidence type="ECO:0000256" key="1">
    <source>
        <dbReference type="ARBA" id="ARBA00004370"/>
    </source>
</evidence>